<dbReference type="STRING" id="416450.A0A1V6PTB0"/>
<evidence type="ECO:0000313" key="1">
    <source>
        <dbReference type="EMBL" id="OQD80260.1"/>
    </source>
</evidence>
<dbReference type="Proteomes" id="UP000191672">
    <property type="component" value="Unassembled WGS sequence"/>
</dbReference>
<dbReference type="AlphaFoldDB" id="A0A1V6PTB0"/>
<sequence length="171" mass="18714">MGLTSIAVQGTTSCSLTTFDQDLTGMGNMLIRIALVKTLHLPRQYCALCLLCFRCTALDCRHKLPKLKIGALEALRAVSNHEIGAMEKVQHIAAGILLCSFELATQIYQALCTSGQWRSYIIGIPPPLVDNHPGTEVRKTVLNLPEIDYSLSGIDHTLNPTTLYCNSEAVE</sequence>
<reference evidence="2" key="1">
    <citation type="journal article" date="2017" name="Nat. Microbiol.">
        <title>Global analysis of biosynthetic gene clusters reveals vast potential of secondary metabolite production in Penicillium species.</title>
        <authorList>
            <person name="Nielsen J.C."/>
            <person name="Grijseels S."/>
            <person name="Prigent S."/>
            <person name="Ji B."/>
            <person name="Dainat J."/>
            <person name="Nielsen K.F."/>
            <person name="Frisvad J.C."/>
            <person name="Workman M."/>
            <person name="Nielsen J."/>
        </authorList>
    </citation>
    <scope>NUCLEOTIDE SEQUENCE [LARGE SCALE GENOMIC DNA]</scope>
    <source>
        <strain evidence="2">IBT 31811</strain>
    </source>
</reference>
<organism evidence="1 2">
    <name type="scientific">Penicillium antarcticum</name>
    <dbReference type="NCBI Taxonomy" id="416450"/>
    <lineage>
        <taxon>Eukaryota</taxon>
        <taxon>Fungi</taxon>
        <taxon>Dikarya</taxon>
        <taxon>Ascomycota</taxon>
        <taxon>Pezizomycotina</taxon>
        <taxon>Eurotiomycetes</taxon>
        <taxon>Eurotiomycetidae</taxon>
        <taxon>Eurotiales</taxon>
        <taxon>Aspergillaceae</taxon>
        <taxon>Penicillium</taxon>
    </lineage>
</organism>
<protein>
    <submittedName>
        <fullName evidence="1">Uncharacterized protein</fullName>
    </submittedName>
</protein>
<dbReference type="EMBL" id="MDYN01000037">
    <property type="protein sequence ID" value="OQD80260.1"/>
    <property type="molecule type" value="Genomic_DNA"/>
</dbReference>
<accession>A0A1V6PTB0</accession>
<name>A0A1V6PTB0_9EURO</name>
<comment type="caution">
    <text evidence="1">The sequence shown here is derived from an EMBL/GenBank/DDBJ whole genome shotgun (WGS) entry which is preliminary data.</text>
</comment>
<keyword evidence="2" id="KW-1185">Reference proteome</keyword>
<gene>
    <name evidence="1" type="ORF">PENANT_c037G04524</name>
</gene>
<evidence type="ECO:0000313" key="2">
    <source>
        <dbReference type="Proteomes" id="UP000191672"/>
    </source>
</evidence>
<proteinExistence type="predicted"/>